<evidence type="ECO:0000313" key="8">
    <source>
        <dbReference type="EMBL" id="NYT48414.1"/>
    </source>
</evidence>
<dbReference type="GO" id="GO:1990351">
    <property type="term" value="C:transporter complex"/>
    <property type="evidence" value="ECO:0007669"/>
    <property type="project" value="TreeGrafter"/>
</dbReference>
<dbReference type="GO" id="GO:0001530">
    <property type="term" value="F:lipopolysaccharide binding"/>
    <property type="evidence" value="ECO:0007669"/>
    <property type="project" value="TreeGrafter"/>
</dbReference>
<keyword evidence="2 6" id="KW-0472">Membrane</keyword>
<comment type="caution">
    <text evidence="8">The sequence shown here is derived from an EMBL/GenBank/DDBJ whole genome shotgun (WGS) entry which is preliminary data.</text>
</comment>
<keyword evidence="3" id="KW-0564">Palmitate</keyword>
<evidence type="ECO:0000256" key="5">
    <source>
        <dbReference type="ARBA" id="ARBA00023288"/>
    </source>
</evidence>
<dbReference type="RefSeq" id="WP_180153725.1">
    <property type="nucleotide sequence ID" value="NZ_JACCEM010000002.1"/>
</dbReference>
<reference evidence="8 9" key="1">
    <citation type="submission" date="2020-07" db="EMBL/GenBank/DDBJ databases">
        <title>Taxonomic revisions and descriptions of new bacterial species based on genomic comparisons in the high-G+C-content subgroup of the family Alcaligenaceae.</title>
        <authorList>
            <person name="Szabo A."/>
            <person name="Felfoldi T."/>
        </authorList>
    </citation>
    <scope>NUCLEOTIDE SEQUENCE [LARGE SCALE GENOMIC DNA]</scope>
    <source>
        <strain evidence="8 9">LMG 24012</strain>
    </source>
</reference>
<evidence type="ECO:0000256" key="4">
    <source>
        <dbReference type="ARBA" id="ARBA00023237"/>
    </source>
</evidence>
<dbReference type="EMBL" id="JACCEM010000002">
    <property type="protein sequence ID" value="NYT48414.1"/>
    <property type="molecule type" value="Genomic_DNA"/>
</dbReference>
<dbReference type="Gene3D" id="3.30.160.150">
    <property type="entry name" value="Lipoprotein like domain"/>
    <property type="match status" value="1"/>
</dbReference>
<keyword evidence="4 6" id="KW-0998">Cell outer membrane</keyword>
<keyword evidence="5" id="KW-0449">Lipoprotein</keyword>
<dbReference type="GO" id="GO:0009279">
    <property type="term" value="C:cell outer membrane"/>
    <property type="evidence" value="ECO:0007669"/>
    <property type="project" value="UniProtKB-UniRule"/>
</dbReference>
<dbReference type="PANTHER" id="PTHR38098:SF1">
    <property type="entry name" value="LPS-ASSEMBLY LIPOPROTEIN LPTE"/>
    <property type="match status" value="1"/>
</dbReference>
<dbReference type="Proteomes" id="UP000559809">
    <property type="component" value="Unassembled WGS sequence"/>
</dbReference>
<dbReference type="AlphaFoldDB" id="A0A853FRE6"/>
<proteinExistence type="inferred from homology"/>
<dbReference type="InterPro" id="IPR007485">
    <property type="entry name" value="LPS_assembly_LptE"/>
</dbReference>
<protein>
    <recommendedName>
        <fullName evidence="6">LPS-assembly lipoprotein LptE</fullName>
    </recommendedName>
</protein>
<accession>A0A853FRE6</accession>
<comment type="similarity">
    <text evidence="6">Belongs to the LptE lipoprotein family.</text>
</comment>
<evidence type="ECO:0000256" key="7">
    <source>
        <dbReference type="SAM" id="MobiDB-lite"/>
    </source>
</evidence>
<evidence type="ECO:0000256" key="2">
    <source>
        <dbReference type="ARBA" id="ARBA00023136"/>
    </source>
</evidence>
<gene>
    <name evidence="6" type="primary">lptE</name>
    <name evidence="8" type="ORF">H0A72_03730</name>
</gene>
<feature type="compositionally biased region" description="Low complexity" evidence="7">
    <location>
        <begin position="186"/>
        <end position="197"/>
    </location>
</feature>
<evidence type="ECO:0000256" key="6">
    <source>
        <dbReference type="HAMAP-Rule" id="MF_01186"/>
    </source>
</evidence>
<dbReference type="GO" id="GO:0015920">
    <property type="term" value="P:lipopolysaccharide transport"/>
    <property type="evidence" value="ECO:0007669"/>
    <property type="project" value="TreeGrafter"/>
</dbReference>
<evidence type="ECO:0000256" key="1">
    <source>
        <dbReference type="ARBA" id="ARBA00022729"/>
    </source>
</evidence>
<evidence type="ECO:0000313" key="9">
    <source>
        <dbReference type="Proteomes" id="UP000559809"/>
    </source>
</evidence>
<feature type="compositionally biased region" description="Pro residues" evidence="7">
    <location>
        <begin position="198"/>
        <end position="211"/>
    </location>
</feature>
<keyword evidence="9" id="KW-1185">Reference proteome</keyword>
<organism evidence="8 9">
    <name type="scientific">Parapusillimonas granuli</name>
    <dbReference type="NCBI Taxonomy" id="380911"/>
    <lineage>
        <taxon>Bacteria</taxon>
        <taxon>Pseudomonadati</taxon>
        <taxon>Pseudomonadota</taxon>
        <taxon>Betaproteobacteria</taxon>
        <taxon>Burkholderiales</taxon>
        <taxon>Alcaligenaceae</taxon>
        <taxon>Parapusillimonas</taxon>
    </lineage>
</organism>
<dbReference type="HAMAP" id="MF_01186">
    <property type="entry name" value="LPS_assembly_LptE"/>
    <property type="match status" value="1"/>
</dbReference>
<keyword evidence="1" id="KW-0732">Signal</keyword>
<dbReference type="GO" id="GO:0043165">
    <property type="term" value="P:Gram-negative-bacterium-type cell outer membrane assembly"/>
    <property type="evidence" value="ECO:0007669"/>
    <property type="project" value="UniProtKB-UniRule"/>
</dbReference>
<comment type="function">
    <text evidence="6">Together with LptD, is involved in the assembly of lipopolysaccharide (LPS) at the surface of the outer membrane. Required for the proper assembly of LptD. Binds LPS and may serve as the LPS recognition site at the outer membrane.</text>
</comment>
<dbReference type="PANTHER" id="PTHR38098">
    <property type="entry name" value="LPS-ASSEMBLY LIPOPROTEIN LPTE"/>
    <property type="match status" value="1"/>
</dbReference>
<feature type="region of interest" description="Disordered" evidence="7">
    <location>
        <begin position="181"/>
        <end position="221"/>
    </location>
</feature>
<comment type="subunit">
    <text evidence="6">Component of the lipopolysaccharide transport and assembly complex. Interacts with LptD.</text>
</comment>
<evidence type="ECO:0000256" key="3">
    <source>
        <dbReference type="ARBA" id="ARBA00023139"/>
    </source>
</evidence>
<sequence>MHSTSPTLPYTASVRRRLRGLAGLALCMLLAACGFHLKGAAQLPFTTLYTNVPQNSEFGSNLRRAITASSPDTRIVEDVTQAQVRLTQLSSVESLRELSLDAQGRVEEYELNLEFVFQVTDSKGHVVLPPTTLRSTRELPYDDTAVQAKQGEINTVFKRMQQLLIDRIVRHLASPDVRQAYAQSQDLPPADASEAADAPPPAAIPQPPTPWGSPRVGPGLY</sequence>
<dbReference type="Pfam" id="PF04390">
    <property type="entry name" value="LptE"/>
    <property type="match status" value="1"/>
</dbReference>
<name>A0A853FRE6_9BURK</name>